<sequence length="99" mass="11497">MDRFLVPAPAIKEFKERVKINRDFIKNLPGFIEDVEYEYTDNDGNLILVTVALWKNQEALNTAKEVVQAEYKKTGFDAPAMMKRLNITMDRGIYTQTHD</sequence>
<dbReference type="InterPro" id="IPR011008">
    <property type="entry name" value="Dimeric_a/b-barrel"/>
</dbReference>
<comment type="caution">
    <text evidence="1">The sequence shown here is derived from an EMBL/GenBank/DDBJ whole genome shotgun (WGS) entry which is preliminary data.</text>
</comment>
<dbReference type="EMBL" id="LVYD01000013">
    <property type="protein sequence ID" value="OQP66084.1"/>
    <property type="molecule type" value="Genomic_DNA"/>
</dbReference>
<accession>A0A1V9G699</accession>
<dbReference type="STRING" id="1703345.A3860_15060"/>
<protein>
    <recommendedName>
        <fullName evidence="3">ABM domain-containing protein</fullName>
    </recommendedName>
</protein>
<name>A0A1V9G699_9BACT</name>
<keyword evidence="2" id="KW-1185">Reference proteome</keyword>
<gene>
    <name evidence="1" type="ORF">A3860_15060</name>
</gene>
<dbReference type="Proteomes" id="UP000192796">
    <property type="component" value="Unassembled WGS sequence"/>
</dbReference>
<reference evidence="1 2" key="1">
    <citation type="submission" date="2016-03" db="EMBL/GenBank/DDBJ databases">
        <title>Niastella vici sp. nov., isolated from farmland soil.</title>
        <authorList>
            <person name="Chen L."/>
            <person name="Wang D."/>
            <person name="Yang S."/>
            <person name="Wang G."/>
        </authorList>
    </citation>
    <scope>NUCLEOTIDE SEQUENCE [LARGE SCALE GENOMIC DNA]</scope>
    <source>
        <strain evidence="1 2">DJ57</strain>
    </source>
</reference>
<dbReference type="Gene3D" id="3.30.70.100">
    <property type="match status" value="1"/>
</dbReference>
<evidence type="ECO:0008006" key="3">
    <source>
        <dbReference type="Google" id="ProtNLM"/>
    </source>
</evidence>
<proteinExistence type="predicted"/>
<organism evidence="1 2">
    <name type="scientific">Niastella vici</name>
    <dbReference type="NCBI Taxonomy" id="1703345"/>
    <lineage>
        <taxon>Bacteria</taxon>
        <taxon>Pseudomonadati</taxon>
        <taxon>Bacteroidota</taxon>
        <taxon>Chitinophagia</taxon>
        <taxon>Chitinophagales</taxon>
        <taxon>Chitinophagaceae</taxon>
        <taxon>Niastella</taxon>
    </lineage>
</organism>
<dbReference type="AlphaFoldDB" id="A0A1V9G699"/>
<evidence type="ECO:0000313" key="1">
    <source>
        <dbReference type="EMBL" id="OQP66084.1"/>
    </source>
</evidence>
<evidence type="ECO:0000313" key="2">
    <source>
        <dbReference type="Proteomes" id="UP000192796"/>
    </source>
</evidence>
<dbReference type="SUPFAM" id="SSF54909">
    <property type="entry name" value="Dimeric alpha+beta barrel"/>
    <property type="match status" value="1"/>
</dbReference>